<sequence>MPYPTKTAEKLLYSQNWAAVGQKPIFSVQRKAPVEILHSFPGSECCCRGGKNAVTLSSPQQHYENSLGRKVWFGFIQTCF</sequence>
<proteinExistence type="predicted"/>
<dbReference type="Ensembl" id="ENSMCST00000022273.1">
    <property type="protein sequence ID" value="ENSMCSP00000021719.1"/>
    <property type="gene ID" value="ENSMCSG00000015149.1"/>
</dbReference>
<evidence type="ECO:0000313" key="2">
    <source>
        <dbReference type="Proteomes" id="UP000694560"/>
    </source>
</evidence>
<reference evidence="1" key="1">
    <citation type="submission" date="2025-08" db="UniProtKB">
        <authorList>
            <consortium name="Ensembl"/>
        </authorList>
    </citation>
    <scope>IDENTIFICATION</scope>
</reference>
<dbReference type="Proteomes" id="UP000694560">
    <property type="component" value="Unplaced"/>
</dbReference>
<name>A0A8C5UJR2_9PASS</name>
<evidence type="ECO:0000313" key="1">
    <source>
        <dbReference type="Ensembl" id="ENSMCSP00000021719.1"/>
    </source>
</evidence>
<protein>
    <submittedName>
        <fullName evidence="1">Uncharacterized protein</fullName>
    </submittedName>
</protein>
<reference evidence="1" key="2">
    <citation type="submission" date="2025-09" db="UniProtKB">
        <authorList>
            <consortium name="Ensembl"/>
        </authorList>
    </citation>
    <scope>IDENTIFICATION</scope>
</reference>
<organism evidence="1 2">
    <name type="scientific">Malurus cyaneus samueli</name>
    <dbReference type="NCBI Taxonomy" id="2593467"/>
    <lineage>
        <taxon>Eukaryota</taxon>
        <taxon>Metazoa</taxon>
        <taxon>Chordata</taxon>
        <taxon>Craniata</taxon>
        <taxon>Vertebrata</taxon>
        <taxon>Euteleostomi</taxon>
        <taxon>Archelosauria</taxon>
        <taxon>Archosauria</taxon>
        <taxon>Dinosauria</taxon>
        <taxon>Saurischia</taxon>
        <taxon>Theropoda</taxon>
        <taxon>Coelurosauria</taxon>
        <taxon>Aves</taxon>
        <taxon>Neognathae</taxon>
        <taxon>Neoaves</taxon>
        <taxon>Telluraves</taxon>
        <taxon>Australaves</taxon>
        <taxon>Passeriformes</taxon>
        <taxon>Meliphagoidea</taxon>
        <taxon>Maluridae</taxon>
        <taxon>Malurus</taxon>
    </lineage>
</organism>
<keyword evidence="2" id="KW-1185">Reference proteome</keyword>
<dbReference type="AlphaFoldDB" id="A0A8C5UJR2"/>
<accession>A0A8C5UJR2</accession>